<evidence type="ECO:0000259" key="1">
    <source>
        <dbReference type="Pfam" id="PF13175"/>
    </source>
</evidence>
<protein>
    <submittedName>
        <fullName evidence="3">ATPase</fullName>
    </submittedName>
</protein>
<gene>
    <name evidence="3" type="ORF">EHV23_02010</name>
</gene>
<dbReference type="AlphaFoldDB" id="A0A3R8MTV6"/>
<feature type="domain" description="ATPase AAA-type core" evidence="2">
    <location>
        <begin position="158"/>
        <end position="362"/>
    </location>
</feature>
<dbReference type="OrthoDB" id="104167at2"/>
<dbReference type="SUPFAM" id="SSF52540">
    <property type="entry name" value="P-loop containing nucleoside triphosphate hydrolases"/>
    <property type="match status" value="1"/>
</dbReference>
<name>A0A3R8MTV6_9BURK</name>
<feature type="domain" description="Endonuclease GajA/Old nuclease/RecF-like AAA" evidence="1">
    <location>
        <begin position="1"/>
        <end position="46"/>
    </location>
</feature>
<dbReference type="InterPro" id="IPR003959">
    <property type="entry name" value="ATPase_AAA_core"/>
</dbReference>
<dbReference type="Pfam" id="PF13175">
    <property type="entry name" value="AAA_15"/>
    <property type="match status" value="1"/>
</dbReference>
<reference evidence="3 4" key="1">
    <citation type="submission" date="2018-11" db="EMBL/GenBank/DDBJ databases">
        <title>Genome sequencing of Lautropia sp. KCOM 2505 (= ChDC F240).</title>
        <authorList>
            <person name="Kook J.-K."/>
            <person name="Park S.-N."/>
            <person name="Lim Y.K."/>
        </authorList>
    </citation>
    <scope>NUCLEOTIDE SEQUENCE [LARGE SCALE GENOMIC DNA]</scope>
    <source>
        <strain evidence="3 4">KCOM 2505</strain>
    </source>
</reference>
<dbReference type="InterPro" id="IPR027417">
    <property type="entry name" value="P-loop_NTPase"/>
</dbReference>
<dbReference type="Gene3D" id="3.40.50.300">
    <property type="entry name" value="P-loop containing nucleotide triphosphate hydrolases"/>
    <property type="match status" value="2"/>
</dbReference>
<dbReference type="GO" id="GO:0005524">
    <property type="term" value="F:ATP binding"/>
    <property type="evidence" value="ECO:0007669"/>
    <property type="project" value="InterPro"/>
</dbReference>
<organism evidence="3 4">
    <name type="scientific">Lautropia dentalis</name>
    <dbReference type="NCBI Taxonomy" id="2490857"/>
    <lineage>
        <taxon>Bacteria</taxon>
        <taxon>Pseudomonadati</taxon>
        <taxon>Pseudomonadota</taxon>
        <taxon>Betaproteobacteria</taxon>
        <taxon>Burkholderiales</taxon>
        <taxon>Burkholderiaceae</taxon>
        <taxon>Lautropia</taxon>
    </lineage>
</organism>
<dbReference type="PANTHER" id="PTHR40396:SF1">
    <property type="entry name" value="ATPASE AAA-TYPE CORE DOMAIN-CONTAINING PROTEIN"/>
    <property type="match status" value="1"/>
</dbReference>
<proteinExistence type="predicted"/>
<dbReference type="Proteomes" id="UP000270261">
    <property type="component" value="Unassembled WGS sequence"/>
</dbReference>
<dbReference type="Pfam" id="PF13304">
    <property type="entry name" value="AAA_21"/>
    <property type="match status" value="1"/>
</dbReference>
<dbReference type="GO" id="GO:0016887">
    <property type="term" value="F:ATP hydrolysis activity"/>
    <property type="evidence" value="ECO:0007669"/>
    <property type="project" value="InterPro"/>
</dbReference>
<dbReference type="PANTHER" id="PTHR40396">
    <property type="entry name" value="ATPASE-LIKE PROTEIN"/>
    <property type="match status" value="1"/>
</dbReference>
<dbReference type="EMBL" id="RRUE01000001">
    <property type="protein sequence ID" value="RRN45054.1"/>
    <property type="molecule type" value="Genomic_DNA"/>
</dbReference>
<evidence type="ECO:0000313" key="4">
    <source>
        <dbReference type="Proteomes" id="UP000270261"/>
    </source>
</evidence>
<sequence length="429" mass="46647">MITAFEFQNWKSYSDSKLHVDPLTVLIGTNASGKSNALDALLFLNRIAHGAQLTAALQGDAALGAVRGGVEWAARQPGDTFSLLVTVRSDDLTDYEYRIEVRVRANRCELLGEQLVRVKYRPAKRGEQGGRGVQSGSLRLFWTDECEADAPNVTARLYNEKRGSPRSMSRANAILSQLVGQKHRQEIQDGVSAVTGALQGIFILDPIPAHMRGYSPLSDQLDPDTNNIAGVLAALPEQRRQAIEGTLTRYLGQLPERDIRRVYAEAVGKFGTDAMLYCDEAWPESGQATAVDARGMSDGSLRFLAILVALLTRPEGSLLVVEEVGNGLHPSRAQLLLGMLREEATRRRVDVIVTTHNPALLDAMGTEMVPFITVAHRDAVSGSSHLTLLEDLGDLPKLLVQGTVGRLSSCGLIEASLQSGPHRLRTGRP</sequence>
<comment type="caution">
    <text evidence="3">The sequence shown here is derived from an EMBL/GenBank/DDBJ whole genome shotgun (WGS) entry which is preliminary data.</text>
</comment>
<keyword evidence="4" id="KW-1185">Reference proteome</keyword>
<dbReference type="PIRSF" id="PIRSF029347">
    <property type="entry name" value="RecF"/>
    <property type="match status" value="1"/>
</dbReference>
<dbReference type="InterPro" id="IPR041685">
    <property type="entry name" value="AAA_GajA/Old/RecF-like"/>
</dbReference>
<evidence type="ECO:0000313" key="3">
    <source>
        <dbReference type="EMBL" id="RRN45054.1"/>
    </source>
</evidence>
<dbReference type="RefSeq" id="WP_125094485.1">
    <property type="nucleotide sequence ID" value="NZ_RRUE01000001.1"/>
</dbReference>
<accession>A0A3R8MTV6</accession>
<evidence type="ECO:0000259" key="2">
    <source>
        <dbReference type="Pfam" id="PF13304"/>
    </source>
</evidence>
<dbReference type="InterPro" id="IPR014555">
    <property type="entry name" value="RecF-like"/>
</dbReference>